<evidence type="ECO:0000313" key="2">
    <source>
        <dbReference type="Proteomes" id="UP000184315"/>
    </source>
</evidence>
<keyword evidence="2" id="KW-1185">Reference proteome</keyword>
<sequence length="158" mass="18708">MNNRAKIYTLYFAIENLILSINEIANHPGNLAKSDNQEIFNTIFAEAKRQYYRLKKSEKSKILIIKFHAERALEKLTSRIENYLGELEDDNLELIYSLWITLDFALSRYFLVKVDKSNLIHEIEDRLRFGYQKYLSMSKSFQSKFERSNLPKTANGKR</sequence>
<dbReference type="OrthoDB" id="453738at2"/>
<dbReference type="AlphaFoldDB" id="A0A1J1LRI3"/>
<dbReference type="Proteomes" id="UP000184315">
    <property type="component" value="Unassembled WGS sequence"/>
</dbReference>
<accession>A0A1J1LRI3</accession>
<reference evidence="2" key="1">
    <citation type="submission" date="2015-10" db="EMBL/GenBank/DDBJ databases">
        <authorList>
            <person name="Regsiter A."/>
            <person name="william w."/>
        </authorList>
    </citation>
    <scope>NUCLEOTIDE SEQUENCE [LARGE SCALE GENOMIC DNA]</scope>
</reference>
<proteinExistence type="predicted"/>
<gene>
    <name evidence="1" type="ORF">PL9214650438</name>
</gene>
<dbReference type="EMBL" id="CZDF01000172">
    <property type="protein sequence ID" value="CUR34999.1"/>
    <property type="molecule type" value="Genomic_DNA"/>
</dbReference>
<name>A0A1J1LRI3_9CYAN</name>
<dbReference type="RefSeq" id="WP_072721887.1">
    <property type="nucleotide sequence ID" value="NZ_LN889813.1"/>
</dbReference>
<evidence type="ECO:0000313" key="1">
    <source>
        <dbReference type="EMBL" id="CUR34999.1"/>
    </source>
</evidence>
<protein>
    <submittedName>
        <fullName evidence="1">Uncharacterized protein</fullName>
    </submittedName>
</protein>
<organism evidence="1 2">
    <name type="scientific">Planktothrix tepida PCC 9214</name>
    <dbReference type="NCBI Taxonomy" id="671072"/>
    <lineage>
        <taxon>Bacteria</taxon>
        <taxon>Bacillati</taxon>
        <taxon>Cyanobacteriota</taxon>
        <taxon>Cyanophyceae</taxon>
        <taxon>Oscillatoriophycideae</taxon>
        <taxon>Oscillatoriales</taxon>
        <taxon>Microcoleaceae</taxon>
        <taxon>Planktothrix</taxon>
    </lineage>
</organism>
<dbReference type="STRING" id="671072.PL9214650438"/>